<comment type="caution">
    <text evidence="1">The sequence shown here is derived from an EMBL/GenBank/DDBJ whole genome shotgun (WGS) entry which is preliminary data.</text>
</comment>
<protein>
    <submittedName>
        <fullName evidence="1">Uncharacterized protein</fullName>
    </submittedName>
</protein>
<proteinExistence type="predicted"/>
<dbReference type="AlphaFoldDB" id="A0A1Y1Q8T7"/>
<gene>
    <name evidence="1" type="ORF">BWK73_49545</name>
</gene>
<sequence>MKNPCAFLCVDGVMRTMADFDWGSSNTFKSEVLDFYGFKFSKSALYSSVNAFIEDEETRNAEVIGENLLKNSSPSMALAFSEAVVTWGRGSRVWGNLKRFHSDNLGEEIDRWVVSVVNAQNDEDAIRVGVGIKGLGVSFASKHLRMLNPEKYAVLDEVLSNGLGIALNEKGYALFMRLLRDFKEKIGFEYSLAVLEMGIFNLVRQQVRSIN</sequence>
<reference evidence="1 2" key="1">
    <citation type="submission" date="2017-01" db="EMBL/GenBank/DDBJ databases">
        <title>Novel large sulfur bacteria in the metagenomes of groundwater-fed chemosynthetic microbial mats in the Lake Huron basin.</title>
        <authorList>
            <person name="Sharrar A.M."/>
            <person name="Flood B.E."/>
            <person name="Bailey J.V."/>
            <person name="Jones D.S."/>
            <person name="Biddanda B."/>
            <person name="Ruberg S.A."/>
            <person name="Marcus D.N."/>
            <person name="Dick G.J."/>
        </authorList>
    </citation>
    <scope>NUCLEOTIDE SEQUENCE [LARGE SCALE GENOMIC DNA]</scope>
    <source>
        <strain evidence="1">A8</strain>
    </source>
</reference>
<dbReference type="EMBL" id="MTEJ01000675">
    <property type="protein sequence ID" value="OQW99986.1"/>
    <property type="molecule type" value="Genomic_DNA"/>
</dbReference>
<accession>A0A1Y1Q8T7</accession>
<evidence type="ECO:0000313" key="1">
    <source>
        <dbReference type="EMBL" id="OQW99986.1"/>
    </source>
</evidence>
<evidence type="ECO:0000313" key="2">
    <source>
        <dbReference type="Proteomes" id="UP000192491"/>
    </source>
</evidence>
<dbReference type="Proteomes" id="UP000192491">
    <property type="component" value="Unassembled WGS sequence"/>
</dbReference>
<organism evidence="1 2">
    <name type="scientific">Thiothrix lacustris</name>
    <dbReference type="NCBI Taxonomy" id="525917"/>
    <lineage>
        <taxon>Bacteria</taxon>
        <taxon>Pseudomonadati</taxon>
        <taxon>Pseudomonadota</taxon>
        <taxon>Gammaproteobacteria</taxon>
        <taxon>Thiotrichales</taxon>
        <taxon>Thiotrichaceae</taxon>
        <taxon>Thiothrix</taxon>
    </lineage>
</organism>
<name>A0A1Y1Q8T7_9GAMM</name>